<comment type="caution">
    <text evidence="5">The sequence shown here is derived from an EMBL/GenBank/DDBJ whole genome shotgun (WGS) entry which is preliminary data.</text>
</comment>
<reference evidence="5 6" key="1">
    <citation type="submission" date="2022-06" db="EMBL/GenBank/DDBJ databases">
        <title>Isolation of gut microbiota from human fecal samples.</title>
        <authorList>
            <person name="Pamer E.G."/>
            <person name="Barat B."/>
            <person name="Waligurski E."/>
            <person name="Medina S."/>
            <person name="Paddock L."/>
            <person name="Mostad J."/>
        </authorList>
    </citation>
    <scope>NUCLEOTIDE SEQUENCE [LARGE SCALE GENOMIC DNA]</scope>
    <source>
        <strain evidence="5 6">DFI.1.1</strain>
    </source>
</reference>
<keyword evidence="3" id="KW-0663">Pyridoxal phosphate</keyword>
<comment type="similarity">
    <text evidence="2">Belongs to the ACC deaminase/D-cysteine desulfhydrase family.</text>
</comment>
<dbReference type="Gene3D" id="3.40.50.1100">
    <property type="match status" value="2"/>
</dbReference>
<dbReference type="Proteomes" id="UP001206692">
    <property type="component" value="Unassembled WGS sequence"/>
</dbReference>
<dbReference type="EMBL" id="JANGEW010000002">
    <property type="protein sequence ID" value="MCQ5341765.1"/>
    <property type="molecule type" value="Genomic_DNA"/>
</dbReference>
<evidence type="ECO:0000313" key="5">
    <source>
        <dbReference type="EMBL" id="MCQ5341765.1"/>
    </source>
</evidence>
<evidence type="ECO:0000256" key="3">
    <source>
        <dbReference type="ARBA" id="ARBA00022898"/>
    </source>
</evidence>
<evidence type="ECO:0000313" key="6">
    <source>
        <dbReference type="Proteomes" id="UP001206692"/>
    </source>
</evidence>
<feature type="domain" description="Tryptophan synthase beta chain-like PALP" evidence="4">
    <location>
        <begin position="13"/>
        <end position="311"/>
    </location>
</feature>
<dbReference type="RefSeq" id="WP_154254043.1">
    <property type="nucleotide sequence ID" value="NZ_JAJCIO010000002.1"/>
</dbReference>
<organism evidence="5 6">
    <name type="scientific">Megasphaera massiliensis</name>
    <dbReference type="NCBI Taxonomy" id="1232428"/>
    <lineage>
        <taxon>Bacteria</taxon>
        <taxon>Bacillati</taxon>
        <taxon>Bacillota</taxon>
        <taxon>Negativicutes</taxon>
        <taxon>Veillonellales</taxon>
        <taxon>Veillonellaceae</taxon>
        <taxon>Megasphaera</taxon>
    </lineage>
</organism>
<proteinExistence type="inferred from homology"/>
<accession>A0ABT1SR19</accession>
<dbReference type="PANTHER" id="PTHR43780:SF2">
    <property type="entry name" value="1-AMINOCYCLOPROPANE-1-CARBOXYLATE DEAMINASE-RELATED"/>
    <property type="match status" value="1"/>
</dbReference>
<gene>
    <name evidence="5" type="ORF">NE675_01770</name>
</gene>
<name>A0ABT1SR19_9FIRM</name>
<dbReference type="InterPro" id="IPR027278">
    <property type="entry name" value="ACCD_DCysDesulf"/>
</dbReference>
<dbReference type="SUPFAM" id="SSF53686">
    <property type="entry name" value="Tryptophan synthase beta subunit-like PLP-dependent enzymes"/>
    <property type="match status" value="1"/>
</dbReference>
<dbReference type="PANTHER" id="PTHR43780">
    <property type="entry name" value="1-AMINOCYCLOPROPANE-1-CARBOXYLATE DEAMINASE-RELATED"/>
    <property type="match status" value="1"/>
</dbReference>
<evidence type="ECO:0000259" key="4">
    <source>
        <dbReference type="Pfam" id="PF00291"/>
    </source>
</evidence>
<dbReference type="Pfam" id="PF00291">
    <property type="entry name" value="PALP"/>
    <property type="match status" value="1"/>
</dbReference>
<dbReference type="PIRSF" id="PIRSF006278">
    <property type="entry name" value="ACCD_DCysDesulf"/>
    <property type="match status" value="1"/>
</dbReference>
<protein>
    <submittedName>
        <fullName evidence="5">D-cysteine desulfhydrase family protein</fullName>
    </submittedName>
</protein>
<keyword evidence="6" id="KW-1185">Reference proteome</keyword>
<evidence type="ECO:0000256" key="1">
    <source>
        <dbReference type="ARBA" id="ARBA00001933"/>
    </source>
</evidence>
<dbReference type="InterPro" id="IPR001926">
    <property type="entry name" value="TrpB-like_PALP"/>
</dbReference>
<sequence>MKPIKPKLSLLDTAPTPLQYLSGLSQELFREIYIKRDDLTPFGGGGNKLRKLEYLMIEALNAQATTIVTVGAPQTNHGRLTAAIAAKFGLNCIIVTVGEPEAELSGNLFLDGIFGARVVLKRDDGRDKDVQLEEAAKKVIADEVKKGEQVYFIPMGGSDTTGLLGYMDCARELDAQAKEQQISGATVYVPVGSMGTYLGLYCGLKSIESDLKLIGIAIMPFDMEKLKAYFTQAKEEYGFNFDGDFHVETGYIGKGYNEPEPRIREAIYTMARHEGILLDPCYTGKMFAGVLSMIKEKKIKLGRQVILLHTGGMPGLYAAPHREKIERDVKDRIQVIK</sequence>
<dbReference type="InterPro" id="IPR036052">
    <property type="entry name" value="TrpB-like_PALP_sf"/>
</dbReference>
<comment type="cofactor">
    <cofactor evidence="1">
        <name>pyridoxal 5'-phosphate</name>
        <dbReference type="ChEBI" id="CHEBI:597326"/>
    </cofactor>
</comment>
<evidence type="ECO:0000256" key="2">
    <source>
        <dbReference type="ARBA" id="ARBA00008639"/>
    </source>
</evidence>